<feature type="compositionally biased region" description="Low complexity" evidence="1">
    <location>
        <begin position="92"/>
        <end position="106"/>
    </location>
</feature>
<dbReference type="Pfam" id="PF05542">
    <property type="entry name" value="DUF760"/>
    <property type="match status" value="1"/>
</dbReference>
<name>C1EA38_MICCC</name>
<accession>C1EA38</accession>
<dbReference type="OMA" id="VMYANIL"/>
<dbReference type="KEGG" id="mis:MICPUN_108576"/>
<dbReference type="AlphaFoldDB" id="C1EA38"/>
<dbReference type="eggNOG" id="ENOG502QQTM">
    <property type="taxonomic scope" value="Eukaryota"/>
</dbReference>
<dbReference type="PANTHER" id="PTHR31808:SF4">
    <property type="entry name" value="LIGASE, PUTATIVE (DUF760)-RELATED"/>
    <property type="match status" value="1"/>
</dbReference>
<dbReference type="InParanoid" id="C1EA38"/>
<dbReference type="RefSeq" id="XP_002503881.1">
    <property type="nucleotide sequence ID" value="XM_002503835.1"/>
</dbReference>
<protein>
    <submittedName>
        <fullName evidence="2">Uncharacterized protein</fullName>
    </submittedName>
</protein>
<dbReference type="GeneID" id="8245171"/>
<gene>
    <name evidence="2" type="ORF">MICPUN_108576</name>
</gene>
<dbReference type="Proteomes" id="UP000002009">
    <property type="component" value="Chromosome 7"/>
</dbReference>
<dbReference type="OrthoDB" id="25131at2759"/>
<sequence>MFLSALAPAAASLFAPAATRDAPKATNVVRGGAHLTGGRRRVRAASVALSRPESLGVGSTLTAMYATHSTMASLSGRHAASFAPRRVRRGAVKVAAAKGSDSDSSSNPKRPDPTFQGAPMSPGSGHGQMLAHVLDAEPQLFEAAVEATLDRMIDELDQQEQSEGSIDVSQDEKDKGGMVLFRRIEQMRALERRSGVQDVMYANILQKFLSIGVDMLPPLDDEDVLLRGVDLTKLTSGVHSVEALEMVKEHLMGMLGPQASNAYSNTLVRMSKLQCAQMYAASIMFGYFLRKADKRFKLDRAMGTLPMNPLDSAKALEELFNSASAMDSMDEADGAGVGGFANSEFPGASGVFDVDDKGNATEDASKPGAQNNLTLKQYIQSFDQNALAETARIVSMEGVTLAERQTGALFGSIEDLAMEMQRALEEGGEPITSPDQLMSRVQDVVGGGKVKTLTLPVATQRRVVLEAVAFGTFLRDAETYVDTRDGRLLTPVSRGPEPPGLIGSGA</sequence>
<dbReference type="STRING" id="296587.C1EA38"/>
<keyword evidence="3" id="KW-1185">Reference proteome</keyword>
<evidence type="ECO:0000256" key="1">
    <source>
        <dbReference type="SAM" id="MobiDB-lite"/>
    </source>
</evidence>
<dbReference type="InterPro" id="IPR008479">
    <property type="entry name" value="DUF760"/>
</dbReference>
<evidence type="ECO:0000313" key="3">
    <source>
        <dbReference type="Proteomes" id="UP000002009"/>
    </source>
</evidence>
<dbReference type="PANTHER" id="PTHR31808">
    <property type="entry name" value="EXPRESSED PROTEIN"/>
    <property type="match status" value="1"/>
</dbReference>
<proteinExistence type="predicted"/>
<evidence type="ECO:0000313" key="2">
    <source>
        <dbReference type="EMBL" id="ACO65139.1"/>
    </source>
</evidence>
<reference evidence="2 3" key="1">
    <citation type="journal article" date="2009" name="Science">
        <title>Green evolution and dynamic adaptations revealed by genomes of the marine picoeukaryotes Micromonas.</title>
        <authorList>
            <person name="Worden A.Z."/>
            <person name="Lee J.H."/>
            <person name="Mock T."/>
            <person name="Rouze P."/>
            <person name="Simmons M.P."/>
            <person name="Aerts A.L."/>
            <person name="Allen A.E."/>
            <person name="Cuvelier M.L."/>
            <person name="Derelle E."/>
            <person name="Everett M.V."/>
            <person name="Foulon E."/>
            <person name="Grimwood J."/>
            <person name="Gundlach H."/>
            <person name="Henrissat B."/>
            <person name="Napoli C."/>
            <person name="McDonald S.M."/>
            <person name="Parker M.S."/>
            <person name="Rombauts S."/>
            <person name="Salamov A."/>
            <person name="Von Dassow P."/>
            <person name="Badger J.H."/>
            <person name="Coutinho P.M."/>
            <person name="Demir E."/>
            <person name="Dubchak I."/>
            <person name="Gentemann C."/>
            <person name="Eikrem W."/>
            <person name="Gready J.E."/>
            <person name="John U."/>
            <person name="Lanier W."/>
            <person name="Lindquist E.A."/>
            <person name="Lucas S."/>
            <person name="Mayer K.F."/>
            <person name="Moreau H."/>
            <person name="Not F."/>
            <person name="Otillar R."/>
            <person name="Panaud O."/>
            <person name="Pangilinan J."/>
            <person name="Paulsen I."/>
            <person name="Piegu B."/>
            <person name="Poliakov A."/>
            <person name="Robbens S."/>
            <person name="Schmutz J."/>
            <person name="Toulza E."/>
            <person name="Wyss T."/>
            <person name="Zelensky A."/>
            <person name="Zhou K."/>
            <person name="Armbrust E.V."/>
            <person name="Bhattacharya D."/>
            <person name="Goodenough U.W."/>
            <person name="Van de Peer Y."/>
            <person name="Grigoriev I.V."/>
        </authorList>
    </citation>
    <scope>NUCLEOTIDE SEQUENCE [LARGE SCALE GENOMIC DNA]</scope>
    <source>
        <strain evidence="3">RCC299 / NOUM17</strain>
    </source>
</reference>
<organism evidence="2 3">
    <name type="scientific">Micromonas commoda (strain RCC299 / NOUM17 / CCMP2709)</name>
    <name type="common">Picoplanktonic green alga</name>
    <dbReference type="NCBI Taxonomy" id="296587"/>
    <lineage>
        <taxon>Eukaryota</taxon>
        <taxon>Viridiplantae</taxon>
        <taxon>Chlorophyta</taxon>
        <taxon>Mamiellophyceae</taxon>
        <taxon>Mamiellales</taxon>
        <taxon>Mamiellaceae</taxon>
        <taxon>Micromonas</taxon>
    </lineage>
</organism>
<dbReference type="InterPro" id="IPR038925">
    <property type="entry name" value="At3g17800-like"/>
</dbReference>
<dbReference type="EMBL" id="CP001328">
    <property type="protein sequence ID" value="ACO65139.1"/>
    <property type="molecule type" value="Genomic_DNA"/>
</dbReference>
<dbReference type="FunCoup" id="C1EA38">
    <property type="interactions" value="658"/>
</dbReference>
<feature type="region of interest" description="Disordered" evidence="1">
    <location>
        <begin position="91"/>
        <end position="128"/>
    </location>
</feature>